<reference evidence="1 2" key="1">
    <citation type="submission" date="2016-10" db="EMBL/GenBank/DDBJ databases">
        <authorList>
            <person name="de Groot N.N."/>
        </authorList>
    </citation>
    <scope>NUCLEOTIDE SEQUENCE [LARGE SCALE GENOMIC DNA]</scope>
    <source>
        <strain evidence="1 2">DSM 9990</strain>
    </source>
</reference>
<dbReference type="SUPFAM" id="SSF52540">
    <property type="entry name" value="P-loop containing nucleoside triphosphate hydrolases"/>
    <property type="match status" value="1"/>
</dbReference>
<dbReference type="AlphaFoldDB" id="A0A1I4QZ79"/>
<organism evidence="1 2">
    <name type="scientific">Thermodesulforhabdus norvegica</name>
    <dbReference type="NCBI Taxonomy" id="39841"/>
    <lineage>
        <taxon>Bacteria</taxon>
        <taxon>Pseudomonadati</taxon>
        <taxon>Thermodesulfobacteriota</taxon>
        <taxon>Syntrophobacteria</taxon>
        <taxon>Syntrophobacterales</taxon>
        <taxon>Thermodesulforhabdaceae</taxon>
        <taxon>Thermodesulforhabdus</taxon>
    </lineage>
</organism>
<dbReference type="EMBL" id="FOUU01000001">
    <property type="protein sequence ID" value="SFM45318.1"/>
    <property type="molecule type" value="Genomic_DNA"/>
</dbReference>
<dbReference type="Proteomes" id="UP000199611">
    <property type="component" value="Unassembled WGS sequence"/>
</dbReference>
<evidence type="ECO:0000313" key="2">
    <source>
        <dbReference type="Proteomes" id="UP000199611"/>
    </source>
</evidence>
<name>A0A1I4QZ79_9BACT</name>
<accession>A0A1I4QZ79</accession>
<dbReference type="OrthoDB" id="7929987at2"/>
<dbReference type="STRING" id="39841.SAMN05660836_00307"/>
<proteinExistence type="predicted"/>
<keyword evidence="2" id="KW-1185">Reference proteome</keyword>
<dbReference type="Pfam" id="PF13189">
    <property type="entry name" value="Cytidylate_kin2"/>
    <property type="match status" value="1"/>
</dbReference>
<keyword evidence="1" id="KW-0418">Kinase</keyword>
<evidence type="ECO:0000313" key="1">
    <source>
        <dbReference type="EMBL" id="SFM45318.1"/>
    </source>
</evidence>
<dbReference type="Gene3D" id="3.40.50.300">
    <property type="entry name" value="P-loop containing nucleotide triphosphate hydrolases"/>
    <property type="match status" value="1"/>
</dbReference>
<protein>
    <submittedName>
        <fullName evidence="1">Cytidylate kinase-like family protein</fullName>
    </submittedName>
</protein>
<dbReference type="RefSeq" id="WP_093392953.1">
    <property type="nucleotide sequence ID" value="NZ_FOUU01000001.1"/>
</dbReference>
<keyword evidence="1" id="KW-0808">Transferase</keyword>
<gene>
    <name evidence="1" type="ORF">SAMN05660836_00307</name>
</gene>
<sequence length="204" mass="23456">MAIVTVSKEYAAESEVFAEKLASRLGYSILDKEFITEAAKQLNISEAEASLLRRGRESRLLQLIDRYTAATIQKIVDRGYGRLDDRSYYEVTRDLILKAAEQDNVIIVGWGGQCILADHPKAVHIRVVKNLEERIAILKQKYDLDDRGAKELIEREERESAKYIEHYFKRSWDDAHLYHLVINLSRVTFEQAVDMVVQLVNSVA</sequence>
<dbReference type="GO" id="GO:0016301">
    <property type="term" value="F:kinase activity"/>
    <property type="evidence" value="ECO:0007669"/>
    <property type="project" value="UniProtKB-KW"/>
</dbReference>
<dbReference type="InterPro" id="IPR027417">
    <property type="entry name" value="P-loop_NTPase"/>
</dbReference>